<evidence type="ECO:0000313" key="2">
    <source>
        <dbReference type="EMBL" id="MVT09723.1"/>
    </source>
</evidence>
<dbReference type="RefSeq" id="WP_157307164.1">
    <property type="nucleotide sequence ID" value="NZ_WRXN01000006.1"/>
</dbReference>
<feature type="transmembrane region" description="Helical" evidence="1">
    <location>
        <begin position="154"/>
        <end position="173"/>
    </location>
</feature>
<protein>
    <submittedName>
        <fullName evidence="2">Uncharacterized protein</fullName>
    </submittedName>
</protein>
<organism evidence="2 3">
    <name type="scientific">Chitinophaga tropicalis</name>
    <dbReference type="NCBI Taxonomy" id="2683588"/>
    <lineage>
        <taxon>Bacteria</taxon>
        <taxon>Pseudomonadati</taxon>
        <taxon>Bacteroidota</taxon>
        <taxon>Chitinophagia</taxon>
        <taxon>Chitinophagales</taxon>
        <taxon>Chitinophagaceae</taxon>
        <taxon>Chitinophaga</taxon>
    </lineage>
</organism>
<comment type="caution">
    <text evidence="2">The sequence shown here is derived from an EMBL/GenBank/DDBJ whole genome shotgun (WGS) entry which is preliminary data.</text>
</comment>
<keyword evidence="3" id="KW-1185">Reference proteome</keyword>
<dbReference type="AlphaFoldDB" id="A0A7K1U5S6"/>
<gene>
    <name evidence="2" type="ORF">GO493_15745</name>
</gene>
<keyword evidence="1" id="KW-0472">Membrane</keyword>
<dbReference type="EMBL" id="WRXN01000006">
    <property type="protein sequence ID" value="MVT09723.1"/>
    <property type="molecule type" value="Genomic_DNA"/>
</dbReference>
<feature type="transmembrane region" description="Helical" evidence="1">
    <location>
        <begin position="59"/>
        <end position="82"/>
    </location>
</feature>
<proteinExistence type="predicted"/>
<keyword evidence="1" id="KW-1133">Transmembrane helix</keyword>
<dbReference type="Proteomes" id="UP000461730">
    <property type="component" value="Unassembled WGS sequence"/>
</dbReference>
<evidence type="ECO:0000313" key="3">
    <source>
        <dbReference type="Proteomes" id="UP000461730"/>
    </source>
</evidence>
<feature type="transmembrane region" description="Helical" evidence="1">
    <location>
        <begin position="185"/>
        <end position="205"/>
    </location>
</feature>
<reference evidence="2 3" key="1">
    <citation type="submission" date="2019-12" db="EMBL/GenBank/DDBJ databases">
        <title>Chitinophaga sp. strain ysch24 (GDMCC 1.1355), whole genome shotgun sequence.</title>
        <authorList>
            <person name="Zhang X."/>
        </authorList>
    </citation>
    <scope>NUCLEOTIDE SEQUENCE [LARGE SCALE GENOMIC DNA]</scope>
    <source>
        <strain evidence="3">ysch24</strain>
    </source>
</reference>
<sequence length="275" mass="31962">MQANNILSAGRLGAYFRKHLLDNYRFYGMALIVLTGLLLLIMGFYFFNDGNPQRKYSDLIPIYLVGMFLAGGIFTSMSFSELGTNPRGIDYLLFPASHLEKFLSTLLVTVVGFLVMYHVAFYFAATMSESIAFARFGNHINNDLQRYTTDNKWWYSYYFWFIVQALFLLGAIYTHKYSFIKTVFFFLLFAGAIYLLHTVTAYTFFGSKLHKWNEHIPFVGVRVMIDQSVSHAAYPMDDFLVVPKKYADFLLFIGKYLVAPCLWTMAYFRLRDKEI</sequence>
<feature type="transmembrane region" description="Helical" evidence="1">
    <location>
        <begin position="26"/>
        <end position="47"/>
    </location>
</feature>
<accession>A0A7K1U5S6</accession>
<keyword evidence="1" id="KW-0812">Transmembrane</keyword>
<evidence type="ECO:0000256" key="1">
    <source>
        <dbReference type="SAM" id="Phobius"/>
    </source>
</evidence>
<feature type="transmembrane region" description="Helical" evidence="1">
    <location>
        <begin position="102"/>
        <end position="125"/>
    </location>
</feature>
<feature type="transmembrane region" description="Helical" evidence="1">
    <location>
        <begin position="249"/>
        <end position="268"/>
    </location>
</feature>
<name>A0A7K1U5S6_9BACT</name>